<evidence type="ECO:0000256" key="1">
    <source>
        <dbReference type="ARBA" id="ARBA00022723"/>
    </source>
</evidence>
<dbReference type="Pfam" id="PF12838">
    <property type="entry name" value="Fer4_7"/>
    <property type="match status" value="1"/>
</dbReference>
<evidence type="ECO:0000256" key="3">
    <source>
        <dbReference type="ARBA" id="ARBA00023014"/>
    </source>
</evidence>
<keyword evidence="3" id="KW-0411">Iron-sulfur</keyword>
<dbReference type="InterPro" id="IPR017900">
    <property type="entry name" value="4Fe4S_Fe_S_CS"/>
</dbReference>
<organism evidence="5">
    <name type="scientific">candidate division WOR-3 bacterium</name>
    <dbReference type="NCBI Taxonomy" id="2052148"/>
    <lineage>
        <taxon>Bacteria</taxon>
        <taxon>Bacteria division WOR-3</taxon>
    </lineage>
</organism>
<evidence type="ECO:0000313" key="5">
    <source>
        <dbReference type="EMBL" id="HGV98152.1"/>
    </source>
</evidence>
<dbReference type="GO" id="GO:0051536">
    <property type="term" value="F:iron-sulfur cluster binding"/>
    <property type="evidence" value="ECO:0007669"/>
    <property type="project" value="UniProtKB-KW"/>
</dbReference>
<keyword evidence="1" id="KW-0479">Metal-binding</keyword>
<dbReference type="SUPFAM" id="SSF54862">
    <property type="entry name" value="4Fe-4S ferredoxins"/>
    <property type="match status" value="1"/>
</dbReference>
<feature type="domain" description="4Fe-4S ferredoxin-type" evidence="4">
    <location>
        <begin position="45"/>
        <end position="74"/>
    </location>
</feature>
<reference evidence="5" key="1">
    <citation type="journal article" date="2020" name="mSystems">
        <title>Genome- and Community-Level Interaction Insights into Carbon Utilization and Element Cycling Functions of Hydrothermarchaeota in Hydrothermal Sediment.</title>
        <authorList>
            <person name="Zhou Z."/>
            <person name="Liu Y."/>
            <person name="Xu W."/>
            <person name="Pan J."/>
            <person name="Luo Z.H."/>
            <person name="Li M."/>
        </authorList>
    </citation>
    <scope>NUCLEOTIDE SEQUENCE [LARGE SCALE GENOMIC DNA]</scope>
    <source>
        <strain evidence="5">SpSt-774</strain>
    </source>
</reference>
<gene>
    <name evidence="5" type="ORF">ENV60_07645</name>
</gene>
<keyword evidence="2" id="KW-0408">Iron</keyword>
<accession>A0A7C4X9M2</accession>
<comment type="caution">
    <text evidence="5">The sequence shown here is derived from an EMBL/GenBank/DDBJ whole genome shotgun (WGS) entry which is preliminary data.</text>
</comment>
<dbReference type="EMBL" id="DTGZ01000139">
    <property type="protein sequence ID" value="HGV98152.1"/>
    <property type="molecule type" value="Genomic_DNA"/>
</dbReference>
<evidence type="ECO:0000256" key="2">
    <source>
        <dbReference type="ARBA" id="ARBA00023004"/>
    </source>
</evidence>
<dbReference type="Gene3D" id="3.30.70.20">
    <property type="match status" value="1"/>
</dbReference>
<dbReference type="AlphaFoldDB" id="A0A7C4X9M2"/>
<sequence>MDIPPLERRKKGPYVIIECPEKIPCDPCVGACPQGAISIRGSIIELPEVDYEKCTGCLLCIPRCPGLAIFVIDERPVEHSIVYLPYEFLPIPEKGERAIGLDREGRERCEVEILKVLQSPKFDHCAVVGISVPKGLEQEIRFFKFYPKKDEGN</sequence>
<dbReference type="PROSITE" id="PS51379">
    <property type="entry name" value="4FE4S_FER_2"/>
    <property type="match status" value="1"/>
</dbReference>
<evidence type="ECO:0000259" key="4">
    <source>
        <dbReference type="PROSITE" id="PS51379"/>
    </source>
</evidence>
<protein>
    <submittedName>
        <fullName evidence="5">4Fe-4S dicluster domain-containing protein</fullName>
    </submittedName>
</protein>
<dbReference type="PROSITE" id="PS00198">
    <property type="entry name" value="4FE4S_FER_1"/>
    <property type="match status" value="1"/>
</dbReference>
<dbReference type="GO" id="GO:0046872">
    <property type="term" value="F:metal ion binding"/>
    <property type="evidence" value="ECO:0007669"/>
    <property type="project" value="UniProtKB-KW"/>
</dbReference>
<proteinExistence type="predicted"/>
<dbReference type="InterPro" id="IPR017896">
    <property type="entry name" value="4Fe4S_Fe-S-bd"/>
</dbReference>
<name>A0A7C4X9M2_UNCW3</name>